<dbReference type="Proteomes" id="UP000651728">
    <property type="component" value="Unassembled WGS sequence"/>
</dbReference>
<evidence type="ECO:0000313" key="1">
    <source>
        <dbReference type="EMBL" id="GIH36985.1"/>
    </source>
</evidence>
<organism evidence="1 2">
    <name type="scientific">Microbispora amethystogenes</name>
    <dbReference type="NCBI Taxonomy" id="1427754"/>
    <lineage>
        <taxon>Bacteria</taxon>
        <taxon>Bacillati</taxon>
        <taxon>Actinomycetota</taxon>
        <taxon>Actinomycetes</taxon>
        <taxon>Streptosporangiales</taxon>
        <taxon>Streptosporangiaceae</taxon>
        <taxon>Microbispora</taxon>
    </lineage>
</organism>
<comment type="caution">
    <text evidence="1">The sequence shown here is derived from an EMBL/GenBank/DDBJ whole genome shotgun (WGS) entry which is preliminary data.</text>
</comment>
<protein>
    <submittedName>
        <fullName evidence="1">Uncharacterized protein</fullName>
    </submittedName>
</protein>
<name>A0ABQ4FQ87_9ACTN</name>
<evidence type="ECO:0000313" key="2">
    <source>
        <dbReference type="Proteomes" id="UP000651728"/>
    </source>
</evidence>
<proteinExistence type="predicted"/>
<gene>
    <name evidence="1" type="ORF">Mam01_71490</name>
</gene>
<accession>A0ABQ4FQ87</accession>
<sequence length="195" mass="21402">MREDQAFWIDARSDRERARGGDSRYAELLRDNIGAFDGVWGDIAPVAFACAAWRVATPPVASPGLVRWHRRILSASCARNGWDGSMIARIGLVSPPPAALTASRAWWRDRGWEGWPEVFGQYVEPAERDLTKIPFVRPVLLVDAPLPLDDLPPAPDGPAEDLPELAHRALVVLVRELNRLIGPMIAQIESPGGSG</sequence>
<keyword evidence="2" id="KW-1185">Reference proteome</keyword>
<dbReference type="RefSeq" id="WP_204289642.1">
    <property type="nucleotide sequence ID" value="NZ_BAABEJ010000048.1"/>
</dbReference>
<dbReference type="EMBL" id="BOOB01000089">
    <property type="protein sequence ID" value="GIH36985.1"/>
    <property type="molecule type" value="Genomic_DNA"/>
</dbReference>
<reference evidence="1 2" key="1">
    <citation type="submission" date="2021-01" db="EMBL/GenBank/DDBJ databases">
        <title>Whole genome shotgun sequence of Microbispora amethystogenes NBRC 101907.</title>
        <authorList>
            <person name="Komaki H."/>
            <person name="Tamura T."/>
        </authorList>
    </citation>
    <scope>NUCLEOTIDE SEQUENCE [LARGE SCALE GENOMIC DNA]</scope>
    <source>
        <strain evidence="1 2">NBRC 101907</strain>
    </source>
</reference>